<dbReference type="InterPro" id="IPR003477">
    <property type="entry name" value="PemK-like"/>
</dbReference>
<dbReference type="Gene3D" id="2.30.30.110">
    <property type="match status" value="1"/>
</dbReference>
<dbReference type="Pfam" id="PF02452">
    <property type="entry name" value="PemK_toxin"/>
    <property type="match status" value="1"/>
</dbReference>
<evidence type="ECO:0000313" key="4">
    <source>
        <dbReference type="EMBL" id="ROV65029.1"/>
    </source>
</evidence>
<dbReference type="GO" id="GO:0003677">
    <property type="term" value="F:DNA binding"/>
    <property type="evidence" value="ECO:0007669"/>
    <property type="project" value="InterPro"/>
</dbReference>
<gene>
    <name evidence="4" type="ORF">D3105_29710</name>
</gene>
<name>A0A423URQ6_STRGL</name>
<dbReference type="Proteomes" id="UP000285596">
    <property type="component" value="Unassembled WGS sequence"/>
</dbReference>
<dbReference type="EMBL" id="QWFA01000223">
    <property type="protein sequence ID" value="ROV65029.1"/>
    <property type="molecule type" value="Genomic_DNA"/>
</dbReference>
<comment type="caution">
    <text evidence="4">The sequence shown here is derived from an EMBL/GenBank/DDBJ whole genome shotgun (WGS) entry which is preliminary data.</text>
</comment>
<accession>A0A423URQ6</accession>
<reference evidence="4 5" key="1">
    <citation type="submission" date="2018-08" db="EMBL/GenBank/DDBJ databases">
        <title>Streptomyces globisporus 1912-4Crt, whole genome shotgun sequence.</title>
        <authorList>
            <person name="Matselyukh B."/>
        </authorList>
    </citation>
    <scope>NUCLEOTIDE SEQUENCE [LARGE SCALE GENOMIC DNA]</scope>
    <source>
        <strain evidence="4 5">1912-4Crt</strain>
    </source>
</reference>
<evidence type="ECO:0000313" key="5">
    <source>
        <dbReference type="Proteomes" id="UP000285596"/>
    </source>
</evidence>
<proteinExistence type="inferred from homology"/>
<feature type="region of interest" description="Disordered" evidence="3">
    <location>
        <begin position="25"/>
        <end position="74"/>
    </location>
</feature>
<sequence>MNTFWWVALVAVVLLALVAAVVDGRGRSDRGPRSRRPGRTGRPGQPVGSTRPPSRPSRPSPSRPSRPDGRVPRAGEVWWADVPYEDGPGSKDRPCLVISVRGRGRGRTALVAKITSKHHEERPGVIALPAGTVGDRRGRQSFLETDELREVRVASFRRRVG</sequence>
<dbReference type="RefSeq" id="WP_133305723.1">
    <property type="nucleotide sequence ID" value="NZ_QWFA01000223.1"/>
</dbReference>
<organism evidence="4 5">
    <name type="scientific">Streptomyces globisporus</name>
    <dbReference type="NCBI Taxonomy" id="1908"/>
    <lineage>
        <taxon>Bacteria</taxon>
        <taxon>Bacillati</taxon>
        <taxon>Actinomycetota</taxon>
        <taxon>Actinomycetes</taxon>
        <taxon>Kitasatosporales</taxon>
        <taxon>Streptomycetaceae</taxon>
        <taxon>Streptomyces</taxon>
    </lineage>
</organism>
<evidence type="ECO:0000256" key="1">
    <source>
        <dbReference type="ARBA" id="ARBA00007521"/>
    </source>
</evidence>
<evidence type="ECO:0000256" key="2">
    <source>
        <dbReference type="ARBA" id="ARBA00022649"/>
    </source>
</evidence>
<keyword evidence="2" id="KW-1277">Toxin-antitoxin system</keyword>
<evidence type="ECO:0000256" key="3">
    <source>
        <dbReference type="SAM" id="MobiDB-lite"/>
    </source>
</evidence>
<feature type="compositionally biased region" description="Pro residues" evidence="3">
    <location>
        <begin position="53"/>
        <end position="64"/>
    </location>
</feature>
<dbReference type="InterPro" id="IPR011067">
    <property type="entry name" value="Plasmid_toxin/cell-grow_inhib"/>
</dbReference>
<protein>
    <submittedName>
        <fullName evidence="4">Type II toxin-antitoxin system PemK/MazF family toxin</fullName>
    </submittedName>
</protein>
<feature type="non-terminal residue" evidence="4">
    <location>
        <position position="161"/>
    </location>
</feature>
<dbReference type="SUPFAM" id="SSF50118">
    <property type="entry name" value="Cell growth inhibitor/plasmid maintenance toxic component"/>
    <property type="match status" value="1"/>
</dbReference>
<comment type="similarity">
    <text evidence="1">Belongs to the PemK/MazF family.</text>
</comment>
<dbReference type="AlphaFoldDB" id="A0A423URQ6"/>